<dbReference type="SMART" id="SM00490">
    <property type="entry name" value="HELICc"/>
    <property type="match status" value="1"/>
</dbReference>
<sequence length="1753" mass="194713">MSNSQGTAFRTLLASFDEDGQGHKTGQRDRGTGFEKLAQIYLQNEPKFQELFSEVLTFADWVKKYIPGGSARDTGVDLVGVMQDGSGFEAIQAKFYSPDHTISKKELDSFIAASNRADFISRRIIATTGKWGDNAKATMQMVEPLIHLTTLSDLENAAIDWSQYLKTGEPTLLPRKTPREEQQEAIVKTVSTLKGGTIEHPTKGRLLMACGTGKTFTSLKIAENLAGKGKVVLFLAPSLHLVSQTLTEWTQQSAIKLSCFAVCSDSEVGKKRDDVGRVENDLDYPATTDALGLTNALTKARSAKDADERMIVIFSTYHSSPVIGEAQKLGLPALDLVICDEAHRTSGAKRRDEETKAFQFIHQPDGIKRARTFFMTATPRIFSSDALEKAKDADTTLYSMDDEELYGPIIHEISFAEAVKKERLCPYKIVVLGVSESDVAEFVPSTLSDKDNNITLDVASRIIGAWKGLSRDDMRGEDETRPMHRAVAFCSTIDPSKKRSGNVASRVIEKGFSDVVEEYRKRKSKLPEEAAKKEKPGAYCEIRHVDGGMNAAEKSARLDWLKDDAPPFIDEDGKEREVCRILSNVRCLSEGVDVPALDAVVFLAPSSSEVDVVQSVGRVMRRAPGKKRGYIIIPVVVPHGYTADEYFAKGSSGFRTVWMVLQALRAHDSSLDDELDRVNLGGQLDYTKMEVVCVSARIPAKKKKGKAESAANSVNKHLNGQGADERASEEEITDYGQQLVMQYGQREKLADALYARIVQKVGNRNPFARWSKDVKRIVDRHIISITRLLDGQLPLGAEHDAERTLQDASARARKVFDKLKAEIHASINPNVPDSEIIEMLGQHLVTGPVFDALFGENGGHSSNPMTQALDAVTQELYANGLTKEQQGLESFYDSIRARLKDASPESRQALTIQLYDDFFREAFKKQADKLGIVFTPVPVVDFIIRSVEHVLQTQFGCGMGDENVSVLDPFTGTGSFIARLIDLRQRQADGSEGDYIIPTEKLAAKYEAAGKEDAILGKPGLWANELVLLAYYVAGINIATSYTARTGKQAPFGGLCLTDTFNLTEHVQTDKTLHDSMGGYLKGNSERILAQESAPIRVIMGNPPYSAGASKAGQAQNDKYEYLDKRIAETYAAGVKATSIRQLYDSYIRAIRWASDRIGEQGVVGFVSNAGFLESALGSGLRNALESEFSEIWIFHLRGLRGQKTAGDRAKKEGGQIFGMGSSAAIAITILARKKTHTGKGQIHFCDIGDYLTAQEIYARAGAELSNAPETDKFHWLHRFGSIAAIPSEASDAGQETNPDGTFRRWQTLTPDEHGDWLNQRDDSFSVFMTMGSKKGEHSIFGLYSLGLATARDAWVWNFSQERIQQSIEQQVATYEAERERLNELLPHGKKEARLNELKRSPDFATTALSWTSGLQDTVVADKPLSISDGEMRVGMYRPFTKEVLFFSRRLNERVYQLPKIFPEVGMENKVICVTGVGNTNPSFFISNVIPDLQVMFNGQCFPLYHYEPIKTAQPEGDMFGGMEEPSAARYKKKSAITPEGMAYFRKAWPKAQFDGEDVFYYIYGLLHTPDYRSHYATSLSKELPRIPCVKAEDDFWAFSKAGRALAELHLGYEAAVPYFALDDATHVHIKTKAGLTEEQLYRVEKMAFAKTRGEDGKRIPDKTHLIYNNHIEITGIPLEAYEYQVNGKSALEWVMDRQQVKIDKRSTITNDPNDWALAEAQDPKWPLLLFLKVLHVALETREVLATLPKMAL</sequence>
<dbReference type="PANTHER" id="PTHR47396">
    <property type="entry name" value="TYPE I RESTRICTION ENZYME ECOKI R PROTEIN"/>
    <property type="match status" value="1"/>
</dbReference>
<keyword evidence="2" id="KW-0347">Helicase</keyword>
<comment type="caution">
    <text evidence="2">The sequence shown here is derived from an EMBL/GenBank/DDBJ whole genome shotgun (WGS) entry which is preliminary data.</text>
</comment>
<dbReference type="InterPro" id="IPR050742">
    <property type="entry name" value="Helicase_Restrict-Modif_Enz"/>
</dbReference>
<dbReference type="Gene3D" id="3.40.50.300">
    <property type="entry name" value="P-loop containing nucleotide triphosphate hydrolases"/>
    <property type="match status" value="2"/>
</dbReference>
<dbReference type="InterPro" id="IPR029063">
    <property type="entry name" value="SAM-dependent_MTases_sf"/>
</dbReference>
<dbReference type="InterPro" id="IPR053980">
    <property type="entry name" value="ISP_coupler"/>
</dbReference>
<keyword evidence="3" id="KW-1185">Reference proteome</keyword>
<dbReference type="SUPFAM" id="SSF52540">
    <property type="entry name" value="P-loop containing nucleoside triphosphate hydrolases"/>
    <property type="match status" value="1"/>
</dbReference>
<dbReference type="RefSeq" id="WP_266137590.1">
    <property type="nucleotide sequence ID" value="NZ_JANIDX010000003.1"/>
</dbReference>
<protein>
    <submittedName>
        <fullName evidence="2">DEAD/DEAH box helicase family protein</fullName>
    </submittedName>
</protein>
<dbReference type="Pfam" id="PF22240">
    <property type="entry name" value="ISP_coupler"/>
    <property type="match status" value="1"/>
</dbReference>
<dbReference type="PROSITE" id="PS51192">
    <property type="entry name" value="HELICASE_ATP_BIND_1"/>
    <property type="match status" value="1"/>
</dbReference>
<dbReference type="SUPFAM" id="SSF53335">
    <property type="entry name" value="S-adenosyl-L-methionine-dependent methyltransferases"/>
    <property type="match status" value="1"/>
</dbReference>
<dbReference type="InterPro" id="IPR039442">
    <property type="entry name" value="Mrr-like_dom"/>
</dbReference>
<keyword evidence="2" id="KW-0067">ATP-binding</keyword>
<dbReference type="Proteomes" id="UP001165575">
    <property type="component" value="Unassembled WGS sequence"/>
</dbReference>
<dbReference type="Gene3D" id="3.40.50.150">
    <property type="entry name" value="Vaccinia Virus protein VP39"/>
    <property type="match status" value="1"/>
</dbReference>
<dbReference type="InterPro" id="IPR027417">
    <property type="entry name" value="P-loop_NTPase"/>
</dbReference>
<gene>
    <name evidence="2" type="ORF">NQF89_04255</name>
</gene>
<dbReference type="Gene3D" id="3.40.1350.10">
    <property type="match status" value="1"/>
</dbReference>
<dbReference type="InterPro" id="IPR041635">
    <property type="entry name" value="Type_ISP_LLaBIII_C"/>
</dbReference>
<dbReference type="InterPro" id="IPR006935">
    <property type="entry name" value="Helicase/UvrB_N"/>
</dbReference>
<name>A0ABT3WN99_9PROT</name>
<dbReference type="InterPro" id="IPR011856">
    <property type="entry name" value="tRNA_endonuc-like_dom_sf"/>
</dbReference>
<dbReference type="InterPro" id="IPR014001">
    <property type="entry name" value="Helicase_ATP-bd"/>
</dbReference>
<dbReference type="PRINTS" id="PR00507">
    <property type="entry name" value="N12N6MTFRASE"/>
</dbReference>
<evidence type="ECO:0000313" key="2">
    <source>
        <dbReference type="EMBL" id="MCX5619635.1"/>
    </source>
</evidence>
<dbReference type="Pfam" id="PF00271">
    <property type="entry name" value="Helicase_C"/>
    <property type="match status" value="1"/>
</dbReference>
<dbReference type="CDD" id="cd18785">
    <property type="entry name" value="SF2_C"/>
    <property type="match status" value="1"/>
</dbReference>
<dbReference type="InterPro" id="IPR011335">
    <property type="entry name" value="Restrct_endonuc-II-like"/>
</dbReference>
<dbReference type="Pfam" id="PF13156">
    <property type="entry name" value="Mrr_cat_2"/>
    <property type="match status" value="1"/>
</dbReference>
<proteinExistence type="predicted"/>
<dbReference type="SUPFAM" id="SSF52980">
    <property type="entry name" value="Restriction endonuclease-like"/>
    <property type="match status" value="1"/>
</dbReference>
<feature type="domain" description="Helicase ATP-binding" evidence="1">
    <location>
        <begin position="195"/>
        <end position="397"/>
    </location>
</feature>
<dbReference type="PANTHER" id="PTHR47396:SF1">
    <property type="entry name" value="ATP-DEPENDENT HELICASE IRC3-RELATED"/>
    <property type="match status" value="1"/>
</dbReference>
<dbReference type="Pfam" id="PF04851">
    <property type="entry name" value="ResIII"/>
    <property type="match status" value="1"/>
</dbReference>
<evidence type="ECO:0000259" key="1">
    <source>
        <dbReference type="PROSITE" id="PS51192"/>
    </source>
</evidence>
<dbReference type="GO" id="GO:0004386">
    <property type="term" value="F:helicase activity"/>
    <property type="evidence" value="ECO:0007669"/>
    <property type="project" value="UniProtKB-KW"/>
</dbReference>
<dbReference type="SMART" id="SM00487">
    <property type="entry name" value="DEXDc"/>
    <property type="match status" value="1"/>
</dbReference>
<reference evidence="2 3" key="1">
    <citation type="submission" date="2022-07" db="EMBL/GenBank/DDBJ databases">
        <title>Bombella genomes.</title>
        <authorList>
            <person name="Harer L."/>
            <person name="Styblova S."/>
            <person name="Ehrmann M."/>
        </authorList>
    </citation>
    <scope>NUCLEOTIDE SEQUENCE [LARGE SCALE GENOMIC DNA]</scope>
    <source>
        <strain evidence="2 3">TMW 2.2556</strain>
    </source>
</reference>
<dbReference type="Pfam" id="PF18135">
    <property type="entry name" value="Type_ISP_C"/>
    <property type="match status" value="1"/>
</dbReference>
<accession>A0ABT3WN99</accession>
<dbReference type="EMBL" id="JANIDX010000003">
    <property type="protein sequence ID" value="MCX5619635.1"/>
    <property type="molecule type" value="Genomic_DNA"/>
</dbReference>
<dbReference type="InterPro" id="IPR001650">
    <property type="entry name" value="Helicase_C-like"/>
</dbReference>
<evidence type="ECO:0000313" key="3">
    <source>
        <dbReference type="Proteomes" id="UP001165575"/>
    </source>
</evidence>
<organism evidence="2 3">
    <name type="scientific">Bombella pollinis</name>
    <dbReference type="NCBI Taxonomy" id="2967337"/>
    <lineage>
        <taxon>Bacteria</taxon>
        <taxon>Pseudomonadati</taxon>
        <taxon>Pseudomonadota</taxon>
        <taxon>Alphaproteobacteria</taxon>
        <taxon>Acetobacterales</taxon>
        <taxon>Acetobacteraceae</taxon>
        <taxon>Bombella</taxon>
    </lineage>
</organism>
<keyword evidence="2" id="KW-0547">Nucleotide-binding</keyword>
<keyword evidence="2" id="KW-0378">Hydrolase</keyword>